<feature type="binding site" evidence="12">
    <location>
        <begin position="107"/>
        <end position="109"/>
    </location>
    <ligand>
        <name>substrate</name>
    </ligand>
</feature>
<evidence type="ECO:0000256" key="4">
    <source>
        <dbReference type="ARBA" id="ARBA00011919"/>
    </source>
</evidence>
<sequence length="307" mass="35726">MTVALAQRNIRELDATDDDILLVNQLKAKMHAADAAWNAESNFDQEKDRDVFRQYETACDLVKTFYKEQHTKQTVEFNIKVREGLAKTKRDSMSVWDALIKLDGLVDDSDPDTELSQIEHALQTAEAMRRDGKPRWMQLTGLIHDMGKMLYFYDADGQWDVVGDTFPVGCKYSDKIVYPDTFVDNPDYCHPVYSTELGIYEKHCGLDNVMLSWGHDEYLYHLAKEQSTLPEESLAMIRFHSFYPWHSEGAYSYLMNGEKDERAMKAVLAFNPYDLYSKNDERCDVAKLKDYYCELIDEFFPNKLVQF</sequence>
<dbReference type="Proteomes" id="UP000094336">
    <property type="component" value="Unassembled WGS sequence"/>
</dbReference>
<feature type="binding site" evidence="13">
    <location>
        <position position="240"/>
    </location>
    <ligand>
        <name>Fe cation</name>
        <dbReference type="ChEBI" id="CHEBI:24875"/>
        <label>1</label>
    </ligand>
</feature>
<comment type="cofactor">
    <cofactor evidence="13 14">
        <name>Fe cation</name>
        <dbReference type="ChEBI" id="CHEBI:24875"/>
    </cofactor>
    <text evidence="13 14">Binds 2 iron ions per subunit.</text>
</comment>
<evidence type="ECO:0000256" key="10">
    <source>
        <dbReference type="ARBA" id="ARBA00029668"/>
    </source>
</evidence>
<dbReference type="SUPFAM" id="SSF109604">
    <property type="entry name" value="HD-domain/PDEase-like"/>
    <property type="match status" value="1"/>
</dbReference>
<comment type="pathway">
    <text evidence="2 14">Polyol metabolism; myo-inositol degradation into D-glucuronate; D-glucuronate from myo-inositol: step 1/1.</text>
</comment>
<comment type="subcellular location">
    <subcellularLocation>
        <location evidence="1 14">Cytoplasm</location>
    </subcellularLocation>
</comment>
<feature type="binding site" evidence="13">
    <location>
        <position position="144"/>
    </location>
    <ligand>
        <name>Fe cation</name>
        <dbReference type="ChEBI" id="CHEBI:24875"/>
        <label>1</label>
    </ligand>
</feature>
<proteinExistence type="inferred from homology"/>
<dbReference type="UniPathway" id="UPA00111">
    <property type="reaction ID" value="UER00527"/>
</dbReference>
<accession>A0A1E3QKT7</accession>
<feature type="binding site" evidence="13">
    <location>
        <position position="120"/>
    </location>
    <ligand>
        <name>Fe cation</name>
        <dbReference type="ChEBI" id="CHEBI:24875"/>
        <label>1</label>
    </ligand>
</feature>
<dbReference type="InterPro" id="IPR007828">
    <property type="entry name" value="Inositol_oxygenase"/>
</dbReference>
<dbReference type="GeneID" id="30147567"/>
<evidence type="ECO:0000313" key="16">
    <source>
        <dbReference type="Proteomes" id="UP000094336"/>
    </source>
</evidence>
<feature type="binding site" evidence="13">
    <location>
        <position position="215"/>
    </location>
    <ligand>
        <name>Fe cation</name>
        <dbReference type="ChEBI" id="CHEBI:24875"/>
        <label>1</label>
    </ligand>
</feature>
<evidence type="ECO:0000256" key="12">
    <source>
        <dbReference type="PIRSR" id="PIRSR607828-1"/>
    </source>
</evidence>
<evidence type="ECO:0000256" key="5">
    <source>
        <dbReference type="ARBA" id="ARBA00019269"/>
    </source>
</evidence>
<comment type="similarity">
    <text evidence="3 14">Belongs to the myo-inositol oxygenase family.</text>
</comment>
<evidence type="ECO:0000256" key="14">
    <source>
        <dbReference type="RuleBase" id="RU367039"/>
    </source>
</evidence>
<protein>
    <recommendedName>
        <fullName evidence="5 14">Inositol oxygenase</fullName>
        <ecNumber evidence="4 14">1.13.99.1</ecNumber>
    </recommendedName>
    <alternativeName>
        <fullName evidence="10 14">Myo-inositol oxygenase</fullName>
    </alternativeName>
</protein>
<dbReference type="PANTHER" id="PTHR12588:SF0">
    <property type="entry name" value="INOSITOL OXYGENASE"/>
    <property type="match status" value="1"/>
</dbReference>
<feature type="binding site" evidence="12">
    <location>
        <position position="148"/>
    </location>
    <ligand>
        <name>substrate</name>
    </ligand>
</feature>
<name>A0A1E3QKT7_9ASCO</name>
<feature type="binding site" evidence="12">
    <location>
        <begin position="240"/>
        <end position="241"/>
    </location>
    <ligand>
        <name>substrate</name>
    </ligand>
</feature>
<dbReference type="PANTHER" id="PTHR12588">
    <property type="entry name" value="MYOINOSITOL OXYGENASE"/>
    <property type="match status" value="1"/>
</dbReference>
<organism evidence="15 16">
    <name type="scientific">Babjeviella inositovora NRRL Y-12698</name>
    <dbReference type="NCBI Taxonomy" id="984486"/>
    <lineage>
        <taxon>Eukaryota</taxon>
        <taxon>Fungi</taxon>
        <taxon>Dikarya</taxon>
        <taxon>Ascomycota</taxon>
        <taxon>Saccharomycotina</taxon>
        <taxon>Pichiomycetes</taxon>
        <taxon>Serinales incertae sedis</taxon>
        <taxon>Babjeviella</taxon>
    </lineage>
</organism>
<reference evidence="16" key="1">
    <citation type="submission" date="2016-05" db="EMBL/GenBank/DDBJ databases">
        <title>Comparative genomics of biotechnologically important yeasts.</title>
        <authorList>
            <consortium name="DOE Joint Genome Institute"/>
            <person name="Riley R."/>
            <person name="Haridas S."/>
            <person name="Wolfe K.H."/>
            <person name="Lopes M.R."/>
            <person name="Hittinger C.T."/>
            <person name="Goker M."/>
            <person name="Salamov A."/>
            <person name="Wisecaver J."/>
            <person name="Long T.M."/>
            <person name="Aerts A.L."/>
            <person name="Barry K."/>
            <person name="Choi C."/>
            <person name="Clum A."/>
            <person name="Coughlan A.Y."/>
            <person name="Deshpande S."/>
            <person name="Douglass A.P."/>
            <person name="Hanson S.J."/>
            <person name="Klenk H.-P."/>
            <person name="Labutti K."/>
            <person name="Lapidus A."/>
            <person name="Lindquist E."/>
            <person name="Lipzen A."/>
            <person name="Meier-Kolthoff J.P."/>
            <person name="Ohm R.A."/>
            <person name="Otillar R.P."/>
            <person name="Pangilinan J."/>
            <person name="Peng Y."/>
            <person name="Rokas A."/>
            <person name="Rosa C.A."/>
            <person name="Scheuner C."/>
            <person name="Sibirny A.A."/>
            <person name="Slot J.C."/>
            <person name="Stielow J.B."/>
            <person name="Sun H."/>
            <person name="Kurtzman C.P."/>
            <person name="Blackwell M."/>
            <person name="Grigoriev I.V."/>
            <person name="Jeffries T.W."/>
        </authorList>
    </citation>
    <scope>NUCLEOTIDE SEQUENCE [LARGE SCALE GENOMIC DNA]</scope>
    <source>
        <strain evidence="16">NRRL Y-12698</strain>
    </source>
</reference>
<evidence type="ECO:0000313" key="15">
    <source>
        <dbReference type="EMBL" id="ODQ78074.1"/>
    </source>
</evidence>
<keyword evidence="6 14" id="KW-0963">Cytoplasm</keyword>
<dbReference type="Pfam" id="PF05153">
    <property type="entry name" value="MIOX"/>
    <property type="match status" value="1"/>
</dbReference>
<feature type="binding site" evidence="12">
    <location>
        <begin position="163"/>
        <end position="164"/>
    </location>
    <ligand>
        <name>substrate</name>
    </ligand>
</feature>
<dbReference type="OrthoDB" id="5151075at2759"/>
<feature type="binding site" evidence="13">
    <location>
        <position position="145"/>
    </location>
    <ligand>
        <name>Fe cation</name>
        <dbReference type="ChEBI" id="CHEBI:24875"/>
        <label>1</label>
    </ligand>
</feature>
<feature type="binding site" evidence="12">
    <location>
        <position position="53"/>
    </location>
    <ligand>
        <name>substrate</name>
    </ligand>
</feature>
<dbReference type="GO" id="GO:0019310">
    <property type="term" value="P:inositol catabolic process"/>
    <property type="evidence" value="ECO:0007669"/>
    <property type="project" value="UniProtKB-UniRule"/>
</dbReference>
<dbReference type="AlphaFoldDB" id="A0A1E3QKT7"/>
<keyword evidence="9 13" id="KW-0408">Iron</keyword>
<evidence type="ECO:0000256" key="13">
    <source>
        <dbReference type="PIRSR" id="PIRSR607828-2"/>
    </source>
</evidence>
<dbReference type="Gene3D" id="1.10.3210.10">
    <property type="entry name" value="Hypothetical protein af1432"/>
    <property type="match status" value="1"/>
</dbReference>
<evidence type="ECO:0000256" key="7">
    <source>
        <dbReference type="ARBA" id="ARBA00022723"/>
    </source>
</evidence>
<dbReference type="RefSeq" id="XP_018983402.1">
    <property type="nucleotide sequence ID" value="XM_019129714.1"/>
</dbReference>
<gene>
    <name evidence="15" type="ORF">BABINDRAFT_163099</name>
</gene>
<evidence type="ECO:0000256" key="3">
    <source>
        <dbReference type="ARBA" id="ARBA00005286"/>
    </source>
</evidence>
<dbReference type="EC" id="1.13.99.1" evidence="4 14"/>
<evidence type="ECO:0000256" key="8">
    <source>
        <dbReference type="ARBA" id="ARBA00023002"/>
    </source>
</evidence>
<evidence type="ECO:0000256" key="1">
    <source>
        <dbReference type="ARBA" id="ARBA00004496"/>
    </source>
</evidence>
<dbReference type="GO" id="GO:0005737">
    <property type="term" value="C:cytoplasm"/>
    <property type="evidence" value="ECO:0007669"/>
    <property type="project" value="UniProtKB-SubCell"/>
</dbReference>
<feature type="binding site" evidence="13">
    <location>
        <position position="274"/>
    </location>
    <ligand>
        <name>Fe cation</name>
        <dbReference type="ChEBI" id="CHEBI:24875"/>
        <label>1</label>
    </ligand>
</feature>
<dbReference type="STRING" id="984486.A0A1E3QKT7"/>
<evidence type="ECO:0000256" key="11">
    <source>
        <dbReference type="ARBA" id="ARBA00048271"/>
    </source>
</evidence>
<dbReference type="GO" id="GO:0050113">
    <property type="term" value="F:inositol oxygenase activity"/>
    <property type="evidence" value="ECO:0007669"/>
    <property type="project" value="UniProtKB-UniRule"/>
</dbReference>
<keyword evidence="7 13" id="KW-0479">Metal-binding</keyword>
<evidence type="ECO:0000256" key="9">
    <source>
        <dbReference type="ARBA" id="ARBA00023004"/>
    </source>
</evidence>
<dbReference type="GO" id="GO:0005506">
    <property type="term" value="F:iron ion binding"/>
    <property type="evidence" value="ECO:0007669"/>
    <property type="project" value="InterPro"/>
</dbReference>
<dbReference type="EMBL" id="KV454437">
    <property type="protein sequence ID" value="ODQ78074.1"/>
    <property type="molecule type" value="Genomic_DNA"/>
</dbReference>
<comment type="catalytic activity">
    <reaction evidence="11 14">
        <text>myo-inositol + O2 = D-glucuronate + H2O + H(+)</text>
        <dbReference type="Rhea" id="RHEA:23696"/>
        <dbReference type="ChEBI" id="CHEBI:15377"/>
        <dbReference type="ChEBI" id="CHEBI:15378"/>
        <dbReference type="ChEBI" id="CHEBI:15379"/>
        <dbReference type="ChEBI" id="CHEBI:17268"/>
        <dbReference type="ChEBI" id="CHEBI:58720"/>
        <dbReference type="EC" id="1.13.99.1"/>
    </reaction>
</comment>
<keyword evidence="16" id="KW-1185">Reference proteome</keyword>
<evidence type="ECO:0000256" key="6">
    <source>
        <dbReference type="ARBA" id="ARBA00022490"/>
    </source>
</evidence>
<evidence type="ECO:0000256" key="2">
    <source>
        <dbReference type="ARBA" id="ARBA00005167"/>
    </source>
</evidence>
<keyword evidence="8 14" id="KW-0560">Oxidoreductase</keyword>